<protein>
    <submittedName>
        <fullName evidence="2">Uncharacterized protein</fullName>
    </submittedName>
</protein>
<keyword evidence="3" id="KW-1185">Reference proteome</keyword>
<organism evidence="2 3">
    <name type="scientific">Caerostris extrusa</name>
    <name type="common">Bark spider</name>
    <name type="synonym">Caerostris bankana</name>
    <dbReference type="NCBI Taxonomy" id="172846"/>
    <lineage>
        <taxon>Eukaryota</taxon>
        <taxon>Metazoa</taxon>
        <taxon>Ecdysozoa</taxon>
        <taxon>Arthropoda</taxon>
        <taxon>Chelicerata</taxon>
        <taxon>Arachnida</taxon>
        <taxon>Araneae</taxon>
        <taxon>Araneomorphae</taxon>
        <taxon>Entelegynae</taxon>
        <taxon>Araneoidea</taxon>
        <taxon>Araneidae</taxon>
        <taxon>Caerostris</taxon>
    </lineage>
</organism>
<gene>
    <name evidence="2" type="ORF">CEXT_39301</name>
</gene>
<feature type="region of interest" description="Disordered" evidence="1">
    <location>
        <begin position="95"/>
        <end position="177"/>
    </location>
</feature>
<feature type="compositionally biased region" description="Polar residues" evidence="1">
    <location>
        <begin position="95"/>
        <end position="110"/>
    </location>
</feature>
<accession>A0AAV4UVJ1</accession>
<evidence type="ECO:0000313" key="3">
    <source>
        <dbReference type="Proteomes" id="UP001054945"/>
    </source>
</evidence>
<reference evidence="2 3" key="1">
    <citation type="submission" date="2021-06" db="EMBL/GenBank/DDBJ databases">
        <title>Caerostris extrusa draft genome.</title>
        <authorList>
            <person name="Kono N."/>
            <person name="Arakawa K."/>
        </authorList>
    </citation>
    <scope>NUCLEOTIDE SEQUENCE [LARGE SCALE GENOMIC DNA]</scope>
</reference>
<sequence length="237" mass="26240">MKFKFQYCPLKKKWFLKTFLGAQPKSEPSTNKRNGILLYAFCLENPSIVSEVACGMCSIYSDYNSTEDIATELSTILKQSEDLIANKYLTNSHRTVLPSSSQNSRKSVLPSSSQNSRKSVPPSSSQNSSKSVLPSSSQNSGKSVLPSSSQNSRKSVLPSSSQNSRKSALSSLSEENQKKRNIVDQEIIDMVSGLNIYNVQIIDMKEVDRVSCYYPRDNVYKSDSSDEEGSVCCPGLR</sequence>
<feature type="region of interest" description="Disordered" evidence="1">
    <location>
        <begin position="217"/>
        <end position="237"/>
    </location>
</feature>
<dbReference type="EMBL" id="BPLR01013499">
    <property type="protein sequence ID" value="GIY61668.1"/>
    <property type="molecule type" value="Genomic_DNA"/>
</dbReference>
<comment type="caution">
    <text evidence="2">The sequence shown here is derived from an EMBL/GenBank/DDBJ whole genome shotgun (WGS) entry which is preliminary data.</text>
</comment>
<evidence type="ECO:0000313" key="2">
    <source>
        <dbReference type="EMBL" id="GIY61668.1"/>
    </source>
</evidence>
<evidence type="ECO:0000256" key="1">
    <source>
        <dbReference type="SAM" id="MobiDB-lite"/>
    </source>
</evidence>
<dbReference type="Proteomes" id="UP001054945">
    <property type="component" value="Unassembled WGS sequence"/>
</dbReference>
<feature type="compositionally biased region" description="Low complexity" evidence="1">
    <location>
        <begin position="111"/>
        <end position="140"/>
    </location>
</feature>
<feature type="compositionally biased region" description="Polar residues" evidence="1">
    <location>
        <begin position="141"/>
        <end position="174"/>
    </location>
</feature>
<name>A0AAV4UVJ1_CAEEX</name>
<dbReference type="AlphaFoldDB" id="A0AAV4UVJ1"/>
<proteinExistence type="predicted"/>